<keyword evidence="2" id="KW-1185">Reference proteome</keyword>
<evidence type="ECO:0000313" key="2">
    <source>
        <dbReference type="Proteomes" id="UP000790833"/>
    </source>
</evidence>
<organism evidence="1 2">
    <name type="scientific">Scheffersomyces spartinae</name>
    <dbReference type="NCBI Taxonomy" id="45513"/>
    <lineage>
        <taxon>Eukaryota</taxon>
        <taxon>Fungi</taxon>
        <taxon>Dikarya</taxon>
        <taxon>Ascomycota</taxon>
        <taxon>Saccharomycotina</taxon>
        <taxon>Pichiomycetes</taxon>
        <taxon>Debaryomycetaceae</taxon>
        <taxon>Scheffersomyces</taxon>
    </lineage>
</organism>
<sequence length="394" mass="45208">MLNFTRLPVTQAGLKQCTSKSYVLHSLLQKLSIDYVNAPTTFPIETPSKAEIMLKGEKEGLLKPRQYFAYAKLLMTFYKAGVKNAWNNRRESSRIMATHFLEMVDKNGDTIKAKPLSFNQLSDFMSQIIFMSRLELDAVKKLNNASVSDSTPNMVKRHKTDGKDGDPVADVKSQLFRLTRSEFQLYYRSGKDIQKLALFFLTLLIFEEFTPLICYYIPTIAPSTCLLPNIYPRIWKPEALAALESYKQQQNQLVEVYATKNAYSLNDDEVRLMSRALRLVGGIVPVGWYPMIYLRRRLQNHFNYLTVDNYYLSGLNGNGNVWDLSRQELILCCLERGLLSCVGDIPSNESMQWSLIRFIYEFENANVGYIGLNAQLEPLGQLEKETDKFLIVNS</sequence>
<dbReference type="AlphaFoldDB" id="A0A9P7VC21"/>
<proteinExistence type="predicted"/>
<accession>A0A9P7VC21</accession>
<dbReference type="GeneID" id="66117522"/>
<dbReference type="EMBL" id="JAHMUF010000005">
    <property type="protein sequence ID" value="KAG7195035.1"/>
    <property type="molecule type" value="Genomic_DNA"/>
</dbReference>
<name>A0A9P7VC21_9ASCO</name>
<gene>
    <name evidence="1" type="ORF">KQ657_004148</name>
</gene>
<comment type="caution">
    <text evidence="1">The sequence shown here is derived from an EMBL/GenBank/DDBJ whole genome shotgun (WGS) entry which is preliminary data.</text>
</comment>
<dbReference type="RefSeq" id="XP_043050582.1">
    <property type="nucleotide sequence ID" value="XM_043194831.1"/>
</dbReference>
<dbReference type="Proteomes" id="UP000790833">
    <property type="component" value="Unassembled WGS sequence"/>
</dbReference>
<evidence type="ECO:0000313" key="1">
    <source>
        <dbReference type="EMBL" id="KAG7195035.1"/>
    </source>
</evidence>
<dbReference type="OrthoDB" id="73691at2759"/>
<protein>
    <submittedName>
        <fullName evidence="1">Uncharacterized protein</fullName>
    </submittedName>
</protein>
<reference evidence="1" key="1">
    <citation type="submission" date="2021-03" db="EMBL/GenBank/DDBJ databases">
        <authorList>
            <person name="Palmer J.M."/>
        </authorList>
    </citation>
    <scope>NUCLEOTIDE SEQUENCE</scope>
    <source>
        <strain evidence="1">ARV_011</strain>
    </source>
</reference>